<dbReference type="InterPro" id="IPR051034">
    <property type="entry name" value="Mito_Enoyl-ACP_Reductase"/>
</dbReference>
<dbReference type="EMBL" id="EF084028">
    <property type="protein sequence ID" value="ABK23359.1"/>
    <property type="molecule type" value="mRNA"/>
</dbReference>
<dbReference type="SUPFAM" id="SSF51735">
    <property type="entry name" value="NAD(P)-binding Rossmann-fold domains"/>
    <property type="match status" value="1"/>
</dbReference>
<dbReference type="GO" id="GO:0005739">
    <property type="term" value="C:mitochondrion"/>
    <property type="evidence" value="ECO:0007669"/>
    <property type="project" value="TreeGrafter"/>
</dbReference>
<dbReference type="PANTHER" id="PTHR43981:SF6">
    <property type="entry name" value="ALCOHOL DEHYDROGENASE-LIKE C-TERMINAL DOMAIN-CONTAINING PROTEIN"/>
    <property type="match status" value="1"/>
</dbReference>
<protein>
    <recommendedName>
        <fullName evidence="4">Alcohol dehydrogenase-like C-terminal domain-containing protein</fullName>
    </recommendedName>
</protein>
<dbReference type="AlphaFoldDB" id="A9NRU8"/>
<dbReference type="GO" id="GO:0016491">
    <property type="term" value="F:oxidoreductase activity"/>
    <property type="evidence" value="ECO:0007669"/>
    <property type="project" value="UniProtKB-KW"/>
</dbReference>
<organism evidence="3">
    <name type="scientific">Picea sitchensis</name>
    <name type="common">Sitka spruce</name>
    <name type="synonym">Pinus sitchensis</name>
    <dbReference type="NCBI Taxonomy" id="3332"/>
    <lineage>
        <taxon>Eukaryota</taxon>
        <taxon>Viridiplantae</taxon>
        <taxon>Streptophyta</taxon>
        <taxon>Embryophyta</taxon>
        <taxon>Tracheophyta</taxon>
        <taxon>Spermatophyta</taxon>
        <taxon>Pinopsida</taxon>
        <taxon>Pinidae</taxon>
        <taxon>Conifers I</taxon>
        <taxon>Pinales</taxon>
        <taxon>Pinaceae</taxon>
        <taxon>Picea</taxon>
    </lineage>
</organism>
<evidence type="ECO:0008006" key="4">
    <source>
        <dbReference type="Google" id="ProtNLM"/>
    </source>
</evidence>
<reference evidence="3" key="1">
    <citation type="journal article" date="2008" name="BMC Genomics">
        <title>A conifer genomics resource of 200,000 spruce (Picea spp.) ESTs and 6,464 high-quality, sequence-finished full-length cDNAs for Sitka spruce (Picea sitchensis).</title>
        <authorList>
            <person name="Ralph S.G."/>
            <person name="Chun H.J."/>
            <person name="Kolosova N."/>
            <person name="Cooper D."/>
            <person name="Oddy C."/>
            <person name="Ritland C.E."/>
            <person name="Kirkpatrick R."/>
            <person name="Moore R."/>
            <person name="Barber S."/>
            <person name="Holt R.A."/>
            <person name="Jones S.J."/>
            <person name="Marra M.A."/>
            <person name="Douglas C.J."/>
            <person name="Ritland K."/>
            <person name="Bohlmann J."/>
        </authorList>
    </citation>
    <scope>NUCLEOTIDE SEQUENCE</scope>
    <source>
        <tissue evidence="3">Green portion of the leader tissue</tissue>
    </source>
</reference>
<keyword evidence="2" id="KW-0560">Oxidoreductase</keyword>
<sequence length="173" mass="18847">MQALRGRLSIGQVRYLSTAAPDSSSIANSILKTLNLRSGEALVQNEGDSDIGKAIIQLAKERGITTINIIADKPGSFQLIEVLKKLGGDIVVTEDYARTWYMKRLVAEVKPIAGLNFTDDSQATVVGKAVTEGGTLLTYGKKLPSHVVYEGAIRKPVEWSEFLTKKKLKAQLM</sequence>
<evidence type="ECO:0000256" key="2">
    <source>
        <dbReference type="ARBA" id="ARBA00023002"/>
    </source>
</evidence>
<dbReference type="PANTHER" id="PTHR43981">
    <property type="entry name" value="ENOYL-[ACYL-CARRIER-PROTEIN] REDUCTASE, MITOCHONDRIAL"/>
    <property type="match status" value="1"/>
</dbReference>
<keyword evidence="1" id="KW-0521">NADP</keyword>
<dbReference type="OMA" id="WYMKRLA"/>
<dbReference type="Gene3D" id="3.40.50.720">
    <property type="entry name" value="NAD(P)-binding Rossmann-like Domain"/>
    <property type="match status" value="1"/>
</dbReference>
<dbReference type="InterPro" id="IPR036291">
    <property type="entry name" value="NAD(P)-bd_dom_sf"/>
</dbReference>
<proteinExistence type="evidence at transcript level"/>
<evidence type="ECO:0000313" key="3">
    <source>
        <dbReference type="EMBL" id="ABK23359.1"/>
    </source>
</evidence>
<name>A9NRU8_PICSI</name>
<accession>A9NRU8</accession>
<dbReference type="GO" id="GO:0006631">
    <property type="term" value="P:fatty acid metabolic process"/>
    <property type="evidence" value="ECO:0007669"/>
    <property type="project" value="TreeGrafter"/>
</dbReference>
<dbReference type="EMBL" id="EF087190">
    <property type="protein sequence ID" value="ABK26445.1"/>
    <property type="molecule type" value="mRNA"/>
</dbReference>
<evidence type="ECO:0000256" key="1">
    <source>
        <dbReference type="ARBA" id="ARBA00022857"/>
    </source>
</evidence>